<dbReference type="InterPro" id="IPR003423">
    <property type="entry name" value="OMP_efflux"/>
</dbReference>
<reference evidence="3" key="1">
    <citation type="journal article" date="2021" name="PeerJ">
        <title>Extensive microbial diversity within the chicken gut microbiome revealed by metagenomics and culture.</title>
        <authorList>
            <person name="Gilroy R."/>
            <person name="Ravi A."/>
            <person name="Getino M."/>
            <person name="Pursley I."/>
            <person name="Horton D.L."/>
            <person name="Alikhan N.F."/>
            <person name="Baker D."/>
            <person name="Gharbi K."/>
            <person name="Hall N."/>
            <person name="Watson M."/>
            <person name="Adriaenssens E.M."/>
            <person name="Foster-Nyarko E."/>
            <person name="Jarju S."/>
            <person name="Secka A."/>
            <person name="Antonio M."/>
            <person name="Oren A."/>
            <person name="Chaudhuri R.R."/>
            <person name="La Ragione R."/>
            <person name="Hildebrand F."/>
            <person name="Pallen M.J."/>
        </authorList>
    </citation>
    <scope>NUCLEOTIDE SEQUENCE</scope>
    <source>
        <strain evidence="3">A6-441</strain>
    </source>
</reference>
<dbReference type="Gene3D" id="1.20.1600.10">
    <property type="entry name" value="Outer membrane efflux proteins (OEP)"/>
    <property type="match status" value="1"/>
</dbReference>
<evidence type="ECO:0000313" key="4">
    <source>
        <dbReference type="Proteomes" id="UP000724657"/>
    </source>
</evidence>
<dbReference type="GO" id="GO:0015562">
    <property type="term" value="F:efflux transmembrane transporter activity"/>
    <property type="evidence" value="ECO:0007669"/>
    <property type="project" value="InterPro"/>
</dbReference>
<feature type="signal peptide" evidence="2">
    <location>
        <begin position="1"/>
        <end position="19"/>
    </location>
</feature>
<dbReference type="InterPro" id="IPR010131">
    <property type="entry name" value="MdtP/NodT-like"/>
</dbReference>
<keyword evidence="2" id="KW-0732">Signal</keyword>
<organism evidence="3 4">
    <name type="scientific">Candidatus Fusobacterium pullicola</name>
    <dbReference type="NCBI Taxonomy" id="2838601"/>
    <lineage>
        <taxon>Bacteria</taxon>
        <taxon>Fusobacteriati</taxon>
        <taxon>Fusobacteriota</taxon>
        <taxon>Fusobacteriia</taxon>
        <taxon>Fusobacteriales</taxon>
        <taxon>Fusobacteriaceae</taxon>
        <taxon>Fusobacterium</taxon>
    </lineage>
</organism>
<feature type="chain" id="PRO_5039353666" evidence="2">
    <location>
        <begin position="20"/>
        <end position="476"/>
    </location>
</feature>
<dbReference type="Pfam" id="PF02321">
    <property type="entry name" value="OEP"/>
    <property type="match status" value="2"/>
</dbReference>
<dbReference type="PROSITE" id="PS51257">
    <property type="entry name" value="PROKAR_LIPOPROTEIN"/>
    <property type="match status" value="1"/>
</dbReference>
<sequence length="476" mass="53913">MRKLILSSLLSFLILGCSAIPEIERREFTKISDINIDNQNSVEKNLFITDSWWLSYNTSPTLRNIIEMTLSSNKDIKTSQLNIEKSYQAITLAKSQSGFNLNLNGSGVRQKLDEHGTTPPPFNGKIIDLGALNLQASYDLDIFNRVGALAEEAEYKSQATLLNSKWITLNISIQTAKLYYYWNYLISERENLLNQEKIIADLVSLEKEKYNIGMGVEEDYLNAQSQLRDIQSLLKQNQLNLDVTFNSLNSLSGNEHTDELKTLLNNCSNDTLAIDIPTSISSDIITHRFDVAYYLMLVHGQEKHLESAKAGFYPQFSITGQYGFEAVDFNKVLQRSSLAGFIGASVYLPIFNMGAIRANYKVAGIDLNILIEEYNQAVINAYTDINNELLKSKTMESILKEEDQNLLNDKTIWENNNQRFEIGTLSNYSYLINNLQWLQSQLDNNQKHFNFITQQLDFLNSVGGAYSLGGNNGTNK</sequence>
<protein>
    <submittedName>
        <fullName evidence="3">TolC family protein</fullName>
    </submittedName>
</protein>
<dbReference type="AlphaFoldDB" id="A0A9E2KYX0"/>
<reference evidence="3" key="2">
    <citation type="submission" date="2021-04" db="EMBL/GenBank/DDBJ databases">
        <authorList>
            <person name="Gilroy R."/>
        </authorList>
    </citation>
    <scope>NUCLEOTIDE SEQUENCE</scope>
    <source>
        <strain evidence="3">A6-441</strain>
    </source>
</reference>
<evidence type="ECO:0000256" key="1">
    <source>
        <dbReference type="ARBA" id="ARBA00007613"/>
    </source>
</evidence>
<comment type="similarity">
    <text evidence="1">Belongs to the outer membrane factor (OMF) (TC 1.B.17) family.</text>
</comment>
<dbReference type="EMBL" id="JAHLFN010000053">
    <property type="protein sequence ID" value="MBU3842377.1"/>
    <property type="molecule type" value="Genomic_DNA"/>
</dbReference>
<dbReference type="Gene3D" id="2.20.200.10">
    <property type="entry name" value="Outer membrane efflux proteins (OEP)"/>
    <property type="match status" value="1"/>
</dbReference>
<dbReference type="SUPFAM" id="SSF56954">
    <property type="entry name" value="Outer membrane efflux proteins (OEP)"/>
    <property type="match status" value="1"/>
</dbReference>
<gene>
    <name evidence="3" type="ORF">IAA47_05270</name>
</gene>
<comment type="caution">
    <text evidence="3">The sequence shown here is derived from an EMBL/GenBank/DDBJ whole genome shotgun (WGS) entry which is preliminary data.</text>
</comment>
<name>A0A9E2KYX0_9FUSO</name>
<dbReference type="PANTHER" id="PTHR30203:SF30">
    <property type="entry name" value="OUTER MEMBRANE PROTEIN-RELATED"/>
    <property type="match status" value="1"/>
</dbReference>
<evidence type="ECO:0000256" key="2">
    <source>
        <dbReference type="SAM" id="SignalP"/>
    </source>
</evidence>
<dbReference type="Proteomes" id="UP000724657">
    <property type="component" value="Unassembled WGS sequence"/>
</dbReference>
<dbReference type="PANTHER" id="PTHR30203">
    <property type="entry name" value="OUTER MEMBRANE CATION EFFLUX PROTEIN"/>
    <property type="match status" value="1"/>
</dbReference>
<accession>A0A9E2KYX0</accession>
<evidence type="ECO:0000313" key="3">
    <source>
        <dbReference type="EMBL" id="MBU3842377.1"/>
    </source>
</evidence>
<proteinExistence type="inferred from homology"/>